<dbReference type="AlphaFoldDB" id="A0A0N5B2L7"/>
<name>A0A0N5B2L7_STREA</name>
<organism evidence="1 2">
    <name type="scientific">Strongyloides papillosus</name>
    <name type="common">Intestinal threadworm</name>
    <dbReference type="NCBI Taxonomy" id="174720"/>
    <lineage>
        <taxon>Eukaryota</taxon>
        <taxon>Metazoa</taxon>
        <taxon>Ecdysozoa</taxon>
        <taxon>Nematoda</taxon>
        <taxon>Chromadorea</taxon>
        <taxon>Rhabditida</taxon>
        <taxon>Tylenchina</taxon>
        <taxon>Panagrolaimomorpha</taxon>
        <taxon>Strongyloidoidea</taxon>
        <taxon>Strongyloididae</taxon>
        <taxon>Strongyloides</taxon>
    </lineage>
</organism>
<sequence length="227" mass="26587">MSFEYPKNTKIFRNPADLSSSIFNILEKNLKAELNEINFEDHLIRNLYHLPSTTDTDTFKIKESIFFNIADKIRTNDISVLGYTKVRPCQLTYELNYDFLTNELPNTQPIQYKITVFIAEVNGFFTDDGYCKEINLCIDIPKQGNSNIGYFAYTLKEKNSFIIYTFRCLPYNLHKYRSVNELNNEFTSLWKSLHGESLIEQFIMDVTLSRIPRLFDNQTTYSGNLNP</sequence>
<reference evidence="2" key="1">
    <citation type="submission" date="2017-02" db="UniProtKB">
        <authorList>
            <consortium name="WormBaseParasite"/>
        </authorList>
    </citation>
    <scope>IDENTIFICATION</scope>
</reference>
<evidence type="ECO:0000313" key="1">
    <source>
        <dbReference type="Proteomes" id="UP000046392"/>
    </source>
</evidence>
<dbReference type="WBParaSite" id="SPAL_0000032300.1">
    <property type="protein sequence ID" value="SPAL_0000032300.1"/>
    <property type="gene ID" value="SPAL_0000032300"/>
</dbReference>
<dbReference type="Proteomes" id="UP000046392">
    <property type="component" value="Unplaced"/>
</dbReference>
<evidence type="ECO:0000313" key="2">
    <source>
        <dbReference type="WBParaSite" id="SPAL_0000032300.1"/>
    </source>
</evidence>
<protein>
    <submittedName>
        <fullName evidence="2">Mediator of RNA polymerase II transcription subunit 6</fullName>
    </submittedName>
</protein>
<keyword evidence="1" id="KW-1185">Reference proteome</keyword>
<accession>A0A0N5B2L7</accession>
<proteinExistence type="predicted"/>